<dbReference type="InterPro" id="IPR005302">
    <property type="entry name" value="MoCF_Sase_C"/>
</dbReference>
<dbReference type="SUPFAM" id="SSF50800">
    <property type="entry name" value="PK beta-barrel domain-like"/>
    <property type="match status" value="1"/>
</dbReference>
<organism evidence="2 3">
    <name type="scientific">Micromonospora cathayae</name>
    <dbReference type="NCBI Taxonomy" id="3028804"/>
    <lineage>
        <taxon>Bacteria</taxon>
        <taxon>Bacillati</taxon>
        <taxon>Actinomycetota</taxon>
        <taxon>Actinomycetes</taxon>
        <taxon>Micromonosporales</taxon>
        <taxon>Micromonosporaceae</taxon>
        <taxon>Micromonospora</taxon>
    </lineage>
</organism>
<evidence type="ECO:0000313" key="3">
    <source>
        <dbReference type="Proteomes" id="UP001219605"/>
    </source>
</evidence>
<dbReference type="RefSeq" id="WP_275028722.1">
    <property type="nucleotide sequence ID" value="NZ_CP118615.1"/>
</dbReference>
<keyword evidence="3" id="KW-1185">Reference proteome</keyword>
<dbReference type="PROSITE" id="PS51340">
    <property type="entry name" value="MOSC"/>
    <property type="match status" value="1"/>
</dbReference>
<dbReference type="Gene3D" id="2.40.33.20">
    <property type="entry name" value="PK beta-barrel domain-like"/>
    <property type="match status" value="1"/>
</dbReference>
<evidence type="ECO:0000259" key="1">
    <source>
        <dbReference type="PROSITE" id="PS51340"/>
    </source>
</evidence>
<protein>
    <submittedName>
        <fullName evidence="2">MOSC domain-containing protein</fullName>
    </submittedName>
</protein>
<sequence>MNIESIRRYPVKSMLGELLPEATVTPAGLAGDRRLALLDRATGRVVSAKNPRRWRTMLALRASGAAPGPVRITLPDGRELAGTDDVDEVLSEVLGAPVTLTATVPPGATLDRARPDEVLAAGITADVTVDRTPLGGGADPVSFVDFAPVHLLTTATLERIAAATPGRTVDAVRYRPNLVVRTGTDAGFVENDWIGRDVRIGREVVLRVLVPTPRCAVPTLAHGSLPGDPGALRVPARLNRQVPVPQLGPLPCVGVYAQVVRPGTVRVGDPVEVS</sequence>
<dbReference type="Pfam" id="PF03476">
    <property type="entry name" value="MOSC_N"/>
    <property type="match status" value="1"/>
</dbReference>
<accession>A0ABY7ZHL3</accession>
<proteinExistence type="predicted"/>
<reference evidence="2 3" key="1">
    <citation type="submission" date="2023-02" db="EMBL/GenBank/DDBJ databases">
        <authorList>
            <person name="Mo P."/>
        </authorList>
    </citation>
    <scope>NUCLEOTIDE SEQUENCE [LARGE SCALE GENOMIC DNA]</scope>
    <source>
        <strain evidence="2 3">HUAS 3</strain>
    </source>
</reference>
<dbReference type="Pfam" id="PF03473">
    <property type="entry name" value="MOSC"/>
    <property type="match status" value="1"/>
</dbReference>
<gene>
    <name evidence="2" type="ORF">PVK37_18515</name>
</gene>
<dbReference type="InterPro" id="IPR011037">
    <property type="entry name" value="Pyrv_Knase-like_insert_dom_sf"/>
</dbReference>
<dbReference type="EMBL" id="CP118615">
    <property type="protein sequence ID" value="WDZ82477.1"/>
    <property type="molecule type" value="Genomic_DNA"/>
</dbReference>
<evidence type="ECO:0000313" key="2">
    <source>
        <dbReference type="EMBL" id="WDZ82477.1"/>
    </source>
</evidence>
<name>A0ABY7ZHL3_9ACTN</name>
<dbReference type="Proteomes" id="UP001219605">
    <property type="component" value="Chromosome"/>
</dbReference>
<feature type="domain" description="MOSC" evidence="1">
    <location>
        <begin position="108"/>
        <end position="274"/>
    </location>
</feature>
<dbReference type="InterPro" id="IPR005303">
    <property type="entry name" value="MOCOS_middle"/>
</dbReference>